<dbReference type="AlphaFoldDB" id="A0A350P5D2"/>
<protein>
    <submittedName>
        <fullName evidence="1">Uncharacterized protein</fullName>
    </submittedName>
</protein>
<dbReference type="EMBL" id="DNAN01000439">
    <property type="protein sequence ID" value="HAW76499.1"/>
    <property type="molecule type" value="Genomic_DNA"/>
</dbReference>
<accession>A0A350P5D2</accession>
<sequence>MEKATKEVISIFQDDKHMCSLVESLKMTDASQFESLCRYMWGNLTPDKLELNNVDWSKVTAQVGYKVK</sequence>
<name>A0A350P5D2_9ALTE</name>
<organism evidence="1 2">
    <name type="scientific">Alteromonas australica</name>
    <dbReference type="NCBI Taxonomy" id="589873"/>
    <lineage>
        <taxon>Bacteria</taxon>
        <taxon>Pseudomonadati</taxon>
        <taxon>Pseudomonadota</taxon>
        <taxon>Gammaproteobacteria</taxon>
        <taxon>Alteromonadales</taxon>
        <taxon>Alteromonadaceae</taxon>
        <taxon>Alteromonas/Salinimonas group</taxon>
        <taxon>Alteromonas</taxon>
    </lineage>
</organism>
<reference evidence="1 2" key="1">
    <citation type="journal article" date="2018" name="Nat. Biotechnol.">
        <title>A standardized bacterial taxonomy based on genome phylogeny substantially revises the tree of life.</title>
        <authorList>
            <person name="Parks D.H."/>
            <person name="Chuvochina M."/>
            <person name="Waite D.W."/>
            <person name="Rinke C."/>
            <person name="Skarshewski A."/>
            <person name="Chaumeil P.A."/>
            <person name="Hugenholtz P."/>
        </authorList>
    </citation>
    <scope>NUCLEOTIDE SEQUENCE [LARGE SCALE GENOMIC DNA]</scope>
    <source>
        <strain evidence="1">UBA11978</strain>
    </source>
</reference>
<evidence type="ECO:0000313" key="1">
    <source>
        <dbReference type="EMBL" id="HAW76499.1"/>
    </source>
</evidence>
<gene>
    <name evidence="1" type="ORF">DCW74_12295</name>
</gene>
<comment type="caution">
    <text evidence="1">The sequence shown here is derived from an EMBL/GenBank/DDBJ whole genome shotgun (WGS) entry which is preliminary data.</text>
</comment>
<evidence type="ECO:0000313" key="2">
    <source>
        <dbReference type="Proteomes" id="UP000263517"/>
    </source>
</evidence>
<dbReference type="Proteomes" id="UP000263517">
    <property type="component" value="Unassembled WGS sequence"/>
</dbReference>
<proteinExistence type="predicted"/>